<evidence type="ECO:0000256" key="8">
    <source>
        <dbReference type="ARBA" id="ARBA00022833"/>
    </source>
</evidence>
<evidence type="ECO:0000256" key="7">
    <source>
        <dbReference type="ARBA" id="ARBA00022771"/>
    </source>
</evidence>
<protein>
    <recommendedName>
        <fullName evidence="12 13">Chaperone protein DnaJ</fullName>
    </recommendedName>
</protein>
<comment type="subcellular location">
    <subcellularLocation>
        <location evidence="1 13">Cytoplasm</location>
    </subcellularLocation>
</comment>
<dbReference type="SUPFAM" id="SSF49493">
    <property type="entry name" value="HSP40/DnaJ peptide-binding domain"/>
    <property type="match status" value="2"/>
</dbReference>
<feature type="repeat" description="CXXCXGXG motif" evidence="13">
    <location>
        <begin position="153"/>
        <end position="160"/>
    </location>
</feature>
<dbReference type="PRINTS" id="PR00625">
    <property type="entry name" value="JDOMAIN"/>
</dbReference>
<dbReference type="InterPro" id="IPR001305">
    <property type="entry name" value="HSP_DnaJ_Cys-rich_dom"/>
</dbReference>
<dbReference type="STRING" id="555079.Toce_0910"/>
<evidence type="ECO:0000259" key="15">
    <source>
        <dbReference type="PROSITE" id="PS50076"/>
    </source>
</evidence>
<dbReference type="CDD" id="cd06257">
    <property type="entry name" value="DnaJ"/>
    <property type="match status" value="1"/>
</dbReference>
<feature type="binding site" evidence="13">
    <location>
        <position position="173"/>
    </location>
    <ligand>
        <name>Zn(2+)</name>
        <dbReference type="ChEBI" id="CHEBI:29105"/>
        <label>2</label>
    </ligand>
</feature>
<dbReference type="FunFam" id="1.10.287.110:FF:000031">
    <property type="entry name" value="Molecular chaperone DnaJ"/>
    <property type="match status" value="1"/>
</dbReference>
<dbReference type="GO" id="GO:0009408">
    <property type="term" value="P:response to heat"/>
    <property type="evidence" value="ECO:0007669"/>
    <property type="project" value="InterPro"/>
</dbReference>
<feature type="binding site" evidence="13">
    <location>
        <position position="170"/>
    </location>
    <ligand>
        <name>Zn(2+)</name>
        <dbReference type="ChEBI" id="CHEBI:29105"/>
        <label>2</label>
    </ligand>
</feature>
<dbReference type="EMBL" id="CP002131">
    <property type="protein sequence ID" value="ADL07672.1"/>
    <property type="molecule type" value="Genomic_DNA"/>
</dbReference>
<sequence>MSKKDYYEILGVSREATEDEIKKAYRKLARQYHPDVNKSPDAAEKFKEINEAYAVLSDPQKRAMYDRFGHAGVDPNAAQGGFSGGGFGDFSDFDFGRDIFGDIFESFFGGGFGQTHKKGPVPGADVRYDLEITLEEAAFGVEKEIEVFRTETCPKCRGSGAKPGTGSRTCPACGGTGQVKQMQSTPFGRYISITTCGRCGGSGTVIEEPCPECRGSGHVRVARKIKVKIPPGVDTGSRLRLSGEGEPGIRGGPAGDLYVIIHVKPHRLFVRQGDDLIYEAPVSFVQAALGDEIEVPTLDGRVKLKIPEGTQPGTKFRIKGKGMPHLKGYGRGDLHVKVNVVIPRKLSDKQRELLKKFAEISGEDIKKQSKGFFDKMRDAFGV</sequence>
<dbReference type="PROSITE" id="PS00636">
    <property type="entry name" value="DNAJ_1"/>
    <property type="match status" value="1"/>
</dbReference>
<evidence type="ECO:0000256" key="2">
    <source>
        <dbReference type="ARBA" id="ARBA00011738"/>
    </source>
</evidence>
<dbReference type="InterPro" id="IPR018253">
    <property type="entry name" value="DnaJ_domain_CS"/>
</dbReference>
<dbReference type="PROSITE" id="PS51188">
    <property type="entry name" value="ZF_CR"/>
    <property type="match status" value="1"/>
</dbReference>
<evidence type="ECO:0000256" key="12">
    <source>
        <dbReference type="ARBA" id="ARBA00067609"/>
    </source>
</evidence>
<dbReference type="PANTHER" id="PTHR43096">
    <property type="entry name" value="DNAJ HOMOLOG 1, MITOCHONDRIAL-RELATED"/>
    <property type="match status" value="1"/>
</dbReference>
<feature type="domain" description="CR-type" evidence="16">
    <location>
        <begin position="140"/>
        <end position="222"/>
    </location>
</feature>
<comment type="domain">
    <text evidence="13">The J domain is necessary and sufficient to stimulate DnaK ATPase activity. Zinc center 1 plays an important role in the autonomous, DnaK-independent chaperone activity of DnaJ. Zinc center 2 is essential for interaction with DnaK and for DnaJ activity.</text>
</comment>
<evidence type="ECO:0000256" key="13">
    <source>
        <dbReference type="HAMAP-Rule" id="MF_01152"/>
    </source>
</evidence>
<dbReference type="HAMAP" id="MF_01152">
    <property type="entry name" value="DnaJ"/>
    <property type="match status" value="1"/>
</dbReference>
<dbReference type="PANTHER" id="PTHR43096:SF48">
    <property type="entry name" value="CHAPERONE PROTEIN DNAJ"/>
    <property type="match status" value="1"/>
</dbReference>
<dbReference type="eggNOG" id="COG0484">
    <property type="taxonomic scope" value="Bacteria"/>
</dbReference>
<dbReference type="OrthoDB" id="9779889at2"/>
<feature type="binding site" evidence="13">
    <location>
        <position position="153"/>
    </location>
    <ligand>
        <name>Zn(2+)</name>
        <dbReference type="ChEBI" id="CHEBI:29105"/>
        <label>1</label>
    </ligand>
</feature>
<dbReference type="Proteomes" id="UP000000272">
    <property type="component" value="Chromosome"/>
</dbReference>
<dbReference type="InterPro" id="IPR002939">
    <property type="entry name" value="DnaJ_C"/>
</dbReference>
<keyword evidence="8 13" id="KW-0862">Zinc</keyword>
<evidence type="ECO:0000256" key="9">
    <source>
        <dbReference type="ARBA" id="ARBA00023016"/>
    </source>
</evidence>
<evidence type="ECO:0000256" key="1">
    <source>
        <dbReference type="ARBA" id="ARBA00004496"/>
    </source>
</evidence>
<dbReference type="GO" id="GO:0006260">
    <property type="term" value="P:DNA replication"/>
    <property type="evidence" value="ECO:0007669"/>
    <property type="project" value="UniProtKB-KW"/>
</dbReference>
<dbReference type="Pfam" id="PF00684">
    <property type="entry name" value="DnaJ_CXXCXGXG"/>
    <property type="match status" value="1"/>
</dbReference>
<reference evidence="17 18" key="1">
    <citation type="journal article" date="2010" name="Stand. Genomic Sci.">
        <title>Complete genome sequence of Thermosediminibacter oceani type strain (JW/IW-1228P).</title>
        <authorList>
            <person name="Pitluck S."/>
            <person name="Yasawong M."/>
            <person name="Munk C."/>
            <person name="Nolan M."/>
            <person name="Lapidus A."/>
            <person name="Lucas S."/>
            <person name="Glavina Del Rio T."/>
            <person name="Tice H."/>
            <person name="Cheng J.F."/>
            <person name="Bruce D."/>
            <person name="Detter C."/>
            <person name="Tapia R."/>
            <person name="Han C."/>
            <person name="Goodwin L."/>
            <person name="Liolios K."/>
            <person name="Ivanova N."/>
            <person name="Mavromatis K."/>
            <person name="Mikhailova N."/>
            <person name="Pati A."/>
            <person name="Chen A."/>
            <person name="Palaniappan K."/>
            <person name="Land M."/>
            <person name="Hauser L."/>
            <person name="Chang Y.J."/>
            <person name="Jeffries C.D."/>
            <person name="Rohde M."/>
            <person name="Spring S."/>
            <person name="Sikorski J."/>
            <person name="Goker M."/>
            <person name="Woyke T."/>
            <person name="Bristow J."/>
            <person name="Eisen J.A."/>
            <person name="Markowitz V."/>
            <person name="Hugenholtz P."/>
            <person name="Kyrpides N.C."/>
            <person name="Klenk H.P."/>
        </authorList>
    </citation>
    <scope>NUCLEOTIDE SEQUENCE [LARGE SCALE GENOMIC DNA]</scope>
    <source>
        <strain evidence="18">ATCC BAA-1034 / DSM 16646 / JW/IW-1228P</strain>
    </source>
</reference>
<gene>
    <name evidence="13" type="primary">dnaJ</name>
    <name evidence="17" type="ordered locus">Toce_0910</name>
</gene>
<dbReference type="InterPro" id="IPR001623">
    <property type="entry name" value="DnaJ_domain"/>
</dbReference>
<dbReference type="RefSeq" id="WP_013275715.1">
    <property type="nucleotide sequence ID" value="NC_014377.1"/>
</dbReference>
<feature type="binding site" evidence="13">
    <location>
        <position position="213"/>
    </location>
    <ligand>
        <name>Zn(2+)</name>
        <dbReference type="ChEBI" id="CHEBI:29105"/>
        <label>1</label>
    </ligand>
</feature>
<organism evidence="17 18">
    <name type="scientific">Thermosediminibacter oceani (strain ATCC BAA-1034 / DSM 16646 / JW/IW-1228P)</name>
    <dbReference type="NCBI Taxonomy" id="555079"/>
    <lineage>
        <taxon>Bacteria</taxon>
        <taxon>Bacillati</taxon>
        <taxon>Bacillota</taxon>
        <taxon>Clostridia</taxon>
        <taxon>Thermosediminibacterales</taxon>
        <taxon>Thermosediminibacteraceae</taxon>
        <taxon>Thermosediminibacter</taxon>
    </lineage>
</organism>
<comment type="subunit">
    <text evidence="2 13">Homodimer.</text>
</comment>
<dbReference type="SUPFAM" id="SSF57938">
    <property type="entry name" value="DnaJ/Hsp40 cysteine-rich domain"/>
    <property type="match status" value="1"/>
</dbReference>
<dbReference type="Gene3D" id="2.10.230.10">
    <property type="entry name" value="Heat shock protein DnaJ, cysteine-rich domain"/>
    <property type="match status" value="1"/>
</dbReference>
<feature type="binding site" evidence="13">
    <location>
        <position position="156"/>
    </location>
    <ligand>
        <name>Zn(2+)</name>
        <dbReference type="ChEBI" id="CHEBI:29105"/>
        <label>1</label>
    </ligand>
</feature>
<dbReference type="FunFam" id="2.10.230.10:FF:000002">
    <property type="entry name" value="Molecular chaperone DnaJ"/>
    <property type="match status" value="1"/>
</dbReference>
<dbReference type="KEGG" id="toc:Toce_0910"/>
<dbReference type="Pfam" id="PF00226">
    <property type="entry name" value="DnaJ"/>
    <property type="match status" value="1"/>
</dbReference>
<dbReference type="Gene3D" id="1.10.287.110">
    <property type="entry name" value="DnaJ domain"/>
    <property type="match status" value="1"/>
</dbReference>
<comment type="similarity">
    <text evidence="11 13">Belongs to the DnaJ family.</text>
</comment>
<dbReference type="InterPro" id="IPR036410">
    <property type="entry name" value="HSP_DnaJ_Cys-rich_dom_sf"/>
</dbReference>
<keyword evidence="18" id="KW-1185">Reference proteome</keyword>
<evidence type="ECO:0000256" key="10">
    <source>
        <dbReference type="ARBA" id="ARBA00023186"/>
    </source>
</evidence>
<keyword evidence="3 13" id="KW-0963">Cytoplasm</keyword>
<evidence type="ECO:0000259" key="16">
    <source>
        <dbReference type="PROSITE" id="PS51188"/>
    </source>
</evidence>
<dbReference type="PROSITE" id="PS50076">
    <property type="entry name" value="DNAJ_2"/>
    <property type="match status" value="1"/>
</dbReference>
<dbReference type="Gene3D" id="2.60.260.20">
    <property type="entry name" value="Urease metallochaperone UreE, N-terminal domain"/>
    <property type="match status" value="2"/>
</dbReference>
<dbReference type="CDD" id="cd10747">
    <property type="entry name" value="DnaJ_C"/>
    <property type="match status" value="1"/>
</dbReference>
<feature type="zinc finger region" description="CR-type" evidence="14">
    <location>
        <begin position="140"/>
        <end position="222"/>
    </location>
</feature>
<keyword evidence="9 13" id="KW-0346">Stress response</keyword>
<evidence type="ECO:0000256" key="4">
    <source>
        <dbReference type="ARBA" id="ARBA00022705"/>
    </source>
</evidence>
<keyword evidence="4 13" id="KW-0235">DNA replication</keyword>
<evidence type="ECO:0000313" key="17">
    <source>
        <dbReference type="EMBL" id="ADL07672.1"/>
    </source>
</evidence>
<dbReference type="Pfam" id="PF01556">
    <property type="entry name" value="DnaJ_C"/>
    <property type="match status" value="1"/>
</dbReference>
<dbReference type="SUPFAM" id="SSF46565">
    <property type="entry name" value="Chaperone J-domain"/>
    <property type="match status" value="1"/>
</dbReference>
<dbReference type="GO" id="GO:0005524">
    <property type="term" value="F:ATP binding"/>
    <property type="evidence" value="ECO:0007669"/>
    <property type="project" value="InterPro"/>
</dbReference>
<dbReference type="FunFam" id="2.60.260.20:FF:000004">
    <property type="entry name" value="Molecular chaperone DnaJ"/>
    <property type="match status" value="1"/>
</dbReference>
<feature type="repeat" description="CXXCXGXG motif" evidence="13">
    <location>
        <begin position="210"/>
        <end position="217"/>
    </location>
</feature>
<comment type="function">
    <text evidence="13">Participates actively in the response to hyperosmotic and heat shock by preventing the aggregation of stress-denatured proteins and by disaggregating proteins, also in an autonomous, DnaK-independent fashion. Unfolded proteins bind initially to DnaJ; upon interaction with the DnaJ-bound protein, DnaK hydrolyzes its bound ATP, resulting in the formation of a stable complex. GrpE releases ADP from DnaK; ATP binding to DnaK triggers the release of the substrate protein, thus completing the reaction cycle. Several rounds of ATP-dependent interactions between DnaJ, DnaK and GrpE are required for fully efficient folding. Also involved, together with DnaK and GrpE, in the DNA replication of plasmids through activation of initiation proteins.</text>
</comment>
<dbReference type="NCBIfam" id="TIGR02349">
    <property type="entry name" value="DnaJ_bact"/>
    <property type="match status" value="1"/>
</dbReference>
<keyword evidence="5 13" id="KW-0479">Metal-binding</keyword>
<dbReference type="AlphaFoldDB" id="D9S2P5"/>
<dbReference type="GO" id="GO:0008270">
    <property type="term" value="F:zinc ion binding"/>
    <property type="evidence" value="ECO:0007669"/>
    <property type="project" value="UniProtKB-UniRule"/>
</dbReference>
<dbReference type="InterPro" id="IPR008971">
    <property type="entry name" value="HSP40/DnaJ_pept-bd"/>
</dbReference>
<dbReference type="InterPro" id="IPR036869">
    <property type="entry name" value="J_dom_sf"/>
</dbReference>
<dbReference type="GO" id="GO:0051082">
    <property type="term" value="F:unfolded protein binding"/>
    <property type="evidence" value="ECO:0007669"/>
    <property type="project" value="UniProtKB-UniRule"/>
</dbReference>
<dbReference type="GO" id="GO:0005737">
    <property type="term" value="C:cytoplasm"/>
    <property type="evidence" value="ECO:0007669"/>
    <property type="project" value="UniProtKB-SubCell"/>
</dbReference>
<evidence type="ECO:0000256" key="6">
    <source>
        <dbReference type="ARBA" id="ARBA00022737"/>
    </source>
</evidence>
<keyword evidence="7 13" id="KW-0863">Zinc-finger</keyword>
<comment type="cofactor">
    <cofactor evidence="13">
        <name>Zn(2+)</name>
        <dbReference type="ChEBI" id="CHEBI:29105"/>
    </cofactor>
    <text evidence="13">Binds 2 Zn(2+) ions per monomer.</text>
</comment>
<keyword evidence="10 13" id="KW-0143">Chaperone</keyword>
<evidence type="ECO:0000256" key="5">
    <source>
        <dbReference type="ARBA" id="ARBA00022723"/>
    </source>
</evidence>
<proteinExistence type="inferred from homology"/>
<dbReference type="GO" id="GO:0042026">
    <property type="term" value="P:protein refolding"/>
    <property type="evidence" value="ECO:0007669"/>
    <property type="project" value="TreeGrafter"/>
</dbReference>
<evidence type="ECO:0000256" key="11">
    <source>
        <dbReference type="ARBA" id="ARBA00061004"/>
    </source>
</evidence>
<feature type="binding site" evidence="13">
    <location>
        <position position="199"/>
    </location>
    <ligand>
        <name>Zn(2+)</name>
        <dbReference type="ChEBI" id="CHEBI:29105"/>
        <label>2</label>
    </ligand>
</feature>
<dbReference type="CDD" id="cd10719">
    <property type="entry name" value="DnaJ_zf"/>
    <property type="match status" value="1"/>
</dbReference>
<keyword evidence="6 13" id="KW-0677">Repeat</keyword>
<evidence type="ECO:0000256" key="3">
    <source>
        <dbReference type="ARBA" id="ARBA00022490"/>
    </source>
</evidence>
<feature type="binding site" evidence="13">
    <location>
        <position position="210"/>
    </location>
    <ligand>
        <name>Zn(2+)</name>
        <dbReference type="ChEBI" id="CHEBI:29105"/>
        <label>1</label>
    </ligand>
</feature>
<dbReference type="GO" id="GO:0031072">
    <property type="term" value="F:heat shock protein binding"/>
    <property type="evidence" value="ECO:0007669"/>
    <property type="project" value="InterPro"/>
</dbReference>
<feature type="binding site" evidence="13">
    <location>
        <position position="196"/>
    </location>
    <ligand>
        <name>Zn(2+)</name>
        <dbReference type="ChEBI" id="CHEBI:29105"/>
        <label>2</label>
    </ligand>
</feature>
<name>D9S2P5_THEOJ</name>
<evidence type="ECO:0000313" key="18">
    <source>
        <dbReference type="Proteomes" id="UP000000272"/>
    </source>
</evidence>
<dbReference type="HOGENOM" id="CLU_017633_0_7_9"/>
<evidence type="ECO:0000256" key="14">
    <source>
        <dbReference type="PROSITE-ProRule" id="PRU00546"/>
    </source>
</evidence>
<feature type="repeat" description="CXXCXGXG motif" evidence="13">
    <location>
        <begin position="196"/>
        <end position="203"/>
    </location>
</feature>
<feature type="repeat" description="CXXCXGXG motif" evidence="13">
    <location>
        <begin position="170"/>
        <end position="177"/>
    </location>
</feature>
<accession>D9S2P5</accession>
<feature type="domain" description="J" evidence="15">
    <location>
        <begin position="5"/>
        <end position="69"/>
    </location>
</feature>
<dbReference type="SMART" id="SM00271">
    <property type="entry name" value="DnaJ"/>
    <property type="match status" value="1"/>
</dbReference>
<dbReference type="NCBIfam" id="NF008035">
    <property type="entry name" value="PRK10767.1"/>
    <property type="match status" value="1"/>
</dbReference>
<dbReference type="InterPro" id="IPR012724">
    <property type="entry name" value="DnaJ"/>
</dbReference>